<dbReference type="PIRSF" id="PIRSF000097">
    <property type="entry name" value="AKR"/>
    <property type="match status" value="1"/>
</dbReference>
<sequence length="333" mass="37476">MATKIKAIFLTATNMKMPVVGLGTWQNSNDGQVEAAVNTALEAGYRHIDTAFAYRNEEAVGRVLKQWIDDGRVAREELFIVTKLPRIAMHEKYVEDYLKRSLTALQLLYVDLYLIHNPVGLVNSTELLSKDKDGNLLVDVNTDLLTIWKAMEKQVDSGRSKAIGVSNFNINQLERILKIARVKPVTNQVECHLYLQQKELRAWGKAHGVTVTAYSPLGSPGTSDAIRQEGRTTKSHNPLEDTAVLRIAKTHNRSPAQVLLRHLIQSGVSVIPKSNSPDRIRQNFDVFDFELSDEEMAELNSLDRGENGRIFGVSQLLKGADRHPEYPYHINHK</sequence>
<proteinExistence type="inferred from homology"/>
<evidence type="ECO:0000313" key="8">
    <source>
        <dbReference type="EMBL" id="JAT11284.1"/>
    </source>
</evidence>
<dbReference type="InterPro" id="IPR018170">
    <property type="entry name" value="Aldo/ket_reductase_CS"/>
</dbReference>
<protein>
    <recommendedName>
        <fullName evidence="7">NADP-dependent oxidoreductase domain-containing protein</fullName>
    </recommendedName>
</protein>
<dbReference type="EMBL" id="GEBQ01028693">
    <property type="protein sequence ID" value="JAT11284.1"/>
    <property type="molecule type" value="Transcribed_RNA"/>
</dbReference>
<evidence type="ECO:0000256" key="5">
    <source>
        <dbReference type="PIRSR" id="PIRSR000097-2"/>
    </source>
</evidence>
<evidence type="ECO:0000256" key="6">
    <source>
        <dbReference type="PIRSR" id="PIRSR000097-3"/>
    </source>
</evidence>
<comment type="similarity">
    <text evidence="1">Belongs to the aldo/keto reductase family.</text>
</comment>
<dbReference type="GO" id="GO:0016491">
    <property type="term" value="F:oxidoreductase activity"/>
    <property type="evidence" value="ECO:0007669"/>
    <property type="project" value="UniProtKB-KW"/>
</dbReference>
<dbReference type="InterPro" id="IPR020471">
    <property type="entry name" value="AKR"/>
</dbReference>
<dbReference type="PROSITE" id="PS00062">
    <property type="entry name" value="ALDOKETO_REDUCTASE_2"/>
    <property type="match status" value="1"/>
</dbReference>
<gene>
    <name evidence="8" type="ORF">g.50635</name>
</gene>
<dbReference type="PANTHER" id="PTHR11732">
    <property type="entry name" value="ALDO/KETO REDUCTASE"/>
    <property type="match status" value="1"/>
</dbReference>
<evidence type="ECO:0000256" key="2">
    <source>
        <dbReference type="ARBA" id="ARBA00022857"/>
    </source>
</evidence>
<dbReference type="InterPro" id="IPR036812">
    <property type="entry name" value="NAD(P)_OxRdtase_dom_sf"/>
</dbReference>
<feature type="site" description="Lowers pKa of active site Tyr" evidence="6">
    <location>
        <position position="83"/>
    </location>
</feature>
<dbReference type="AlphaFoldDB" id="A0A1B6KJE7"/>
<dbReference type="PRINTS" id="PR00069">
    <property type="entry name" value="ALDKETRDTASE"/>
</dbReference>
<feature type="active site" description="Proton donor" evidence="4">
    <location>
        <position position="54"/>
    </location>
</feature>
<name>A0A1B6KJE7_9HEMI</name>
<organism evidence="8">
    <name type="scientific">Graphocephala atropunctata</name>
    <dbReference type="NCBI Taxonomy" id="36148"/>
    <lineage>
        <taxon>Eukaryota</taxon>
        <taxon>Metazoa</taxon>
        <taxon>Ecdysozoa</taxon>
        <taxon>Arthropoda</taxon>
        <taxon>Hexapoda</taxon>
        <taxon>Insecta</taxon>
        <taxon>Pterygota</taxon>
        <taxon>Neoptera</taxon>
        <taxon>Paraneoptera</taxon>
        <taxon>Hemiptera</taxon>
        <taxon>Auchenorrhyncha</taxon>
        <taxon>Membracoidea</taxon>
        <taxon>Cicadellidae</taxon>
        <taxon>Cicadellinae</taxon>
        <taxon>Cicadellini</taxon>
        <taxon>Graphocephala</taxon>
    </lineage>
</organism>
<feature type="domain" description="NADP-dependent oxidoreductase" evidence="7">
    <location>
        <begin position="20"/>
        <end position="303"/>
    </location>
</feature>
<dbReference type="Pfam" id="PF00248">
    <property type="entry name" value="Aldo_ket_red"/>
    <property type="match status" value="1"/>
</dbReference>
<dbReference type="PROSITE" id="PS00063">
    <property type="entry name" value="ALDOKETO_REDUCTASE_3"/>
    <property type="match status" value="1"/>
</dbReference>
<reference evidence="8" key="1">
    <citation type="submission" date="2015-11" db="EMBL/GenBank/DDBJ databases">
        <title>De novo transcriptome assembly of four potential Pierce s Disease insect vectors from Arizona vineyards.</title>
        <authorList>
            <person name="Tassone E.E."/>
        </authorList>
    </citation>
    <scope>NUCLEOTIDE SEQUENCE</scope>
</reference>
<dbReference type="PROSITE" id="PS00798">
    <property type="entry name" value="ALDOKETO_REDUCTASE_1"/>
    <property type="match status" value="1"/>
</dbReference>
<keyword evidence="2" id="KW-0521">NADP</keyword>
<dbReference type="SUPFAM" id="SSF51430">
    <property type="entry name" value="NAD(P)-linked oxidoreductase"/>
    <property type="match status" value="1"/>
</dbReference>
<accession>A0A1B6KJE7</accession>
<feature type="binding site" evidence="5">
    <location>
        <position position="116"/>
    </location>
    <ligand>
        <name>substrate</name>
    </ligand>
</feature>
<dbReference type="Gene3D" id="3.20.20.100">
    <property type="entry name" value="NADP-dependent oxidoreductase domain"/>
    <property type="match status" value="1"/>
</dbReference>
<dbReference type="FunFam" id="3.20.20.100:FF:000006">
    <property type="entry name" value="Aldo-keto reductase family 1 member A1"/>
    <property type="match status" value="1"/>
</dbReference>
<evidence type="ECO:0000259" key="7">
    <source>
        <dbReference type="Pfam" id="PF00248"/>
    </source>
</evidence>
<evidence type="ECO:0000256" key="4">
    <source>
        <dbReference type="PIRSR" id="PIRSR000097-1"/>
    </source>
</evidence>
<evidence type="ECO:0000256" key="1">
    <source>
        <dbReference type="ARBA" id="ARBA00007905"/>
    </source>
</evidence>
<dbReference type="InterPro" id="IPR023210">
    <property type="entry name" value="NADP_OxRdtase_dom"/>
</dbReference>
<keyword evidence="3" id="KW-0560">Oxidoreductase</keyword>
<evidence type="ECO:0000256" key="3">
    <source>
        <dbReference type="ARBA" id="ARBA00023002"/>
    </source>
</evidence>